<reference evidence="3" key="1">
    <citation type="submission" date="2017-06" db="EMBL/GenBank/DDBJ databases">
        <authorList>
            <person name="Varghese N."/>
            <person name="Submissions S."/>
        </authorList>
    </citation>
    <scope>NUCLEOTIDE SEQUENCE [LARGE SCALE GENOMIC DNA]</scope>
    <source>
        <strain evidence="3">DSM 22348</strain>
    </source>
</reference>
<feature type="domain" description="Putative DNA-binding" evidence="1">
    <location>
        <begin position="7"/>
        <end position="93"/>
    </location>
</feature>
<accession>A0A239CUB1</accession>
<dbReference type="Gene3D" id="1.10.150.690">
    <property type="entry name" value="DUF2063"/>
    <property type="match status" value="1"/>
</dbReference>
<keyword evidence="2" id="KW-0238">DNA-binding</keyword>
<dbReference type="OrthoDB" id="4146344at2"/>
<gene>
    <name evidence="2" type="ORF">SAMN05444352_10529</name>
</gene>
<sequence length="251" mass="27647">MNLSLGQFQDAFTEALYQRPAPALQDLSAQPAFAVYRNTVLRGCVDALCANFPAVERLVGTSWMRAVASDYALRSPPADVRLVHYGAAFPAFLDELENLDEWPWLADVARLDHDWLMAFCAPDEAQLTLAALAGHTASDLSERCLVPRRGARWRWFETHPVYSLWQRSRDGLDWNDDIPWQGEGALLVGSPEGVSHQPLEKGACAFLEACASGHGLDQASSLALQVQADLDFTDLLGRLLRAGVFRPLALA</sequence>
<proteinExistence type="predicted"/>
<protein>
    <submittedName>
        <fullName evidence="2">Putative DNA-binding domain-containing protein</fullName>
    </submittedName>
</protein>
<dbReference type="InterPro" id="IPR018640">
    <property type="entry name" value="DUF2063"/>
</dbReference>
<dbReference type="AlphaFoldDB" id="A0A239CUB1"/>
<dbReference type="InterPro" id="IPR044922">
    <property type="entry name" value="DUF2063_N_sf"/>
</dbReference>
<evidence type="ECO:0000313" key="3">
    <source>
        <dbReference type="Proteomes" id="UP000198407"/>
    </source>
</evidence>
<evidence type="ECO:0000259" key="1">
    <source>
        <dbReference type="Pfam" id="PF09836"/>
    </source>
</evidence>
<dbReference type="EMBL" id="FZOL01000005">
    <property type="protein sequence ID" value="SNS23104.1"/>
    <property type="molecule type" value="Genomic_DNA"/>
</dbReference>
<dbReference type="Proteomes" id="UP000198407">
    <property type="component" value="Unassembled WGS sequence"/>
</dbReference>
<dbReference type="Pfam" id="PF09836">
    <property type="entry name" value="DUF2063"/>
    <property type="match status" value="1"/>
</dbReference>
<dbReference type="GO" id="GO:0003677">
    <property type="term" value="F:DNA binding"/>
    <property type="evidence" value="ECO:0007669"/>
    <property type="project" value="UniProtKB-KW"/>
</dbReference>
<dbReference type="STRING" id="1215104.GCA_000730585_05283"/>
<evidence type="ECO:0000313" key="2">
    <source>
        <dbReference type="EMBL" id="SNS23104.1"/>
    </source>
</evidence>
<keyword evidence="3" id="KW-1185">Reference proteome</keyword>
<dbReference type="RefSeq" id="WP_042120971.1">
    <property type="nucleotide sequence ID" value="NZ_FZOL01000005.1"/>
</dbReference>
<organism evidence="2 3">
    <name type="scientific">Pseudomonas japonica</name>
    <dbReference type="NCBI Taxonomy" id="256466"/>
    <lineage>
        <taxon>Bacteria</taxon>
        <taxon>Pseudomonadati</taxon>
        <taxon>Pseudomonadota</taxon>
        <taxon>Gammaproteobacteria</taxon>
        <taxon>Pseudomonadales</taxon>
        <taxon>Pseudomonadaceae</taxon>
        <taxon>Pseudomonas</taxon>
    </lineage>
</organism>
<name>A0A239CUB1_9PSED</name>